<evidence type="ECO:0000313" key="5">
    <source>
        <dbReference type="Proteomes" id="UP001598130"/>
    </source>
</evidence>
<evidence type="ECO:0000256" key="1">
    <source>
        <dbReference type="SAM" id="MobiDB-lite"/>
    </source>
</evidence>
<accession>A0ABW6CVP6</accession>
<feature type="domain" description="Antitoxin Xre/MbcA/ParS-like toxin-binding" evidence="2">
    <location>
        <begin position="210"/>
        <end position="259"/>
    </location>
</feature>
<dbReference type="EMBL" id="JAOTJD010000041">
    <property type="protein sequence ID" value="MFD3265846.1"/>
    <property type="molecule type" value="Genomic_DNA"/>
</dbReference>
<evidence type="ECO:0000259" key="2">
    <source>
        <dbReference type="Pfam" id="PF09722"/>
    </source>
</evidence>
<evidence type="ECO:0000259" key="3">
    <source>
        <dbReference type="Pfam" id="PF20432"/>
    </source>
</evidence>
<gene>
    <name evidence="4" type="ORF">OCL97_17970</name>
</gene>
<dbReference type="InterPro" id="IPR024467">
    <property type="entry name" value="Xre/MbcA/ParS-like_toxin-bd"/>
</dbReference>
<name>A0ABW6CVP6_9CAUL</name>
<reference evidence="4 5" key="1">
    <citation type="submission" date="2022-09" db="EMBL/GenBank/DDBJ databases">
        <title>New species of Phenylobacterium.</title>
        <authorList>
            <person name="Mieszkin S."/>
        </authorList>
    </citation>
    <scope>NUCLEOTIDE SEQUENCE [LARGE SCALE GENOMIC DNA]</scope>
    <source>
        <strain evidence="4 5">HK31-G</strain>
    </source>
</reference>
<feature type="region of interest" description="Disordered" evidence="1">
    <location>
        <begin position="1"/>
        <end position="27"/>
    </location>
</feature>
<sequence>MATKPHSPRDKVRIGGGYSTGADPWSVKGINPEAREMAESQARRSGISLGEWLNRAILDEIEPEASPDFGHFGEPADQAMAALDRGHEVQIAYAQSVGEANLHANMAIAESARLSGIWTRVSALLGGRDILRRDVDGPLDAHELLQAGLPARALTHLVDHVRLLRSPDQFEKAVGMSQRTLQRRREELHRPLNPEQGGRTWKFAEILAKATAVFGSQLEAEQWLQHPAMGLNQRKPLDLLSTAAGIEAVEEHLGRLEYGVYA</sequence>
<keyword evidence="5" id="KW-1185">Reference proteome</keyword>
<dbReference type="RefSeq" id="WP_377371212.1">
    <property type="nucleotide sequence ID" value="NZ_JAOTJD010000041.1"/>
</dbReference>
<dbReference type="Pfam" id="PF20432">
    <property type="entry name" value="Xre-like-HTH"/>
    <property type="match status" value="1"/>
</dbReference>
<dbReference type="Pfam" id="PF09722">
    <property type="entry name" value="Xre_MbcA_ParS_C"/>
    <property type="match status" value="1"/>
</dbReference>
<comment type="caution">
    <text evidence="4">The sequence shown here is derived from an EMBL/GenBank/DDBJ whole genome shotgun (WGS) entry which is preliminary data.</text>
</comment>
<dbReference type="Proteomes" id="UP001598130">
    <property type="component" value="Unassembled WGS sequence"/>
</dbReference>
<evidence type="ECO:0000313" key="4">
    <source>
        <dbReference type="EMBL" id="MFD3265846.1"/>
    </source>
</evidence>
<organism evidence="4 5">
    <name type="scientific">Phenylobacterium ferrooxidans</name>
    <dbReference type="NCBI Taxonomy" id="2982689"/>
    <lineage>
        <taxon>Bacteria</taxon>
        <taxon>Pseudomonadati</taxon>
        <taxon>Pseudomonadota</taxon>
        <taxon>Alphaproteobacteria</taxon>
        <taxon>Caulobacterales</taxon>
        <taxon>Caulobacteraceae</taxon>
        <taxon>Phenylobacterium</taxon>
    </lineage>
</organism>
<feature type="domain" description="Antitoxin Xre-like helix-turn-helix" evidence="3">
    <location>
        <begin position="140"/>
        <end position="204"/>
    </location>
</feature>
<dbReference type="InterPro" id="IPR046847">
    <property type="entry name" value="Xre-like_HTH"/>
</dbReference>
<dbReference type="NCBIfam" id="TIGR02293">
    <property type="entry name" value="TAS_TIGR02293"/>
    <property type="match status" value="1"/>
</dbReference>
<proteinExistence type="predicted"/>
<protein>
    <submittedName>
        <fullName evidence="4">DUF2384 domain-containing protein</fullName>
    </submittedName>
</protein>
<dbReference type="InterPro" id="IPR011979">
    <property type="entry name" value="Antitox_Xre"/>
</dbReference>